<gene>
    <name evidence="2" type="ORF">ABIE21_000029</name>
</gene>
<sequence>MSNTRVRPSLKTLTLIAVAYSAVIIALGVWVSVSTGEWLALVCALGLVVVPLGVVGRRKAL</sequence>
<proteinExistence type="predicted"/>
<accession>A0ABV2QHL9</accession>
<keyword evidence="1" id="KW-0472">Membrane</keyword>
<keyword evidence="1" id="KW-1133">Transmembrane helix</keyword>
<evidence type="ECO:0000256" key="1">
    <source>
        <dbReference type="SAM" id="Phobius"/>
    </source>
</evidence>
<evidence type="ECO:0000313" key="3">
    <source>
        <dbReference type="Proteomes" id="UP001549257"/>
    </source>
</evidence>
<dbReference type="Proteomes" id="UP001549257">
    <property type="component" value="Unassembled WGS sequence"/>
</dbReference>
<evidence type="ECO:0000313" key="2">
    <source>
        <dbReference type="EMBL" id="MET4580539.1"/>
    </source>
</evidence>
<keyword evidence="1" id="KW-0812">Transmembrane</keyword>
<organism evidence="2 3">
    <name type="scientific">Conyzicola nivalis</name>
    <dbReference type="NCBI Taxonomy" id="1477021"/>
    <lineage>
        <taxon>Bacteria</taxon>
        <taxon>Bacillati</taxon>
        <taxon>Actinomycetota</taxon>
        <taxon>Actinomycetes</taxon>
        <taxon>Micrococcales</taxon>
        <taxon>Microbacteriaceae</taxon>
        <taxon>Conyzicola</taxon>
    </lineage>
</organism>
<dbReference type="EMBL" id="JBEPSJ010000001">
    <property type="protein sequence ID" value="MET4580539.1"/>
    <property type="molecule type" value="Genomic_DNA"/>
</dbReference>
<name>A0ABV2QHL9_9MICO</name>
<keyword evidence="3" id="KW-1185">Reference proteome</keyword>
<reference evidence="2 3" key="1">
    <citation type="submission" date="2024-06" db="EMBL/GenBank/DDBJ databases">
        <title>Sorghum-associated microbial communities from plants grown in Nebraska, USA.</title>
        <authorList>
            <person name="Schachtman D."/>
        </authorList>
    </citation>
    <scope>NUCLEOTIDE SEQUENCE [LARGE SCALE GENOMIC DNA]</scope>
    <source>
        <strain evidence="2 3">2857</strain>
    </source>
</reference>
<dbReference type="RefSeq" id="WP_354022764.1">
    <property type="nucleotide sequence ID" value="NZ_JBEPSJ010000001.1"/>
</dbReference>
<feature type="transmembrane region" description="Helical" evidence="1">
    <location>
        <begin position="12"/>
        <end position="32"/>
    </location>
</feature>
<feature type="transmembrane region" description="Helical" evidence="1">
    <location>
        <begin position="38"/>
        <end position="56"/>
    </location>
</feature>
<protein>
    <submittedName>
        <fullName evidence="2">Uncharacterized protein</fullName>
    </submittedName>
</protein>
<comment type="caution">
    <text evidence="2">The sequence shown here is derived from an EMBL/GenBank/DDBJ whole genome shotgun (WGS) entry which is preliminary data.</text>
</comment>